<dbReference type="Proteomes" id="UP001215712">
    <property type="component" value="Unassembled WGS sequence"/>
</dbReference>
<dbReference type="PANTHER" id="PTHR46082:SF6">
    <property type="entry name" value="AAA+ ATPASE DOMAIN-CONTAINING PROTEIN-RELATED"/>
    <property type="match status" value="1"/>
</dbReference>
<evidence type="ECO:0000313" key="2">
    <source>
        <dbReference type="Proteomes" id="UP001215712"/>
    </source>
</evidence>
<reference evidence="1" key="1">
    <citation type="journal article" date="2023" name="IMA Fungus">
        <title>Comparative genomic study of the Penicillium genus elucidates a diverse pangenome and 15 lateral gene transfer events.</title>
        <authorList>
            <person name="Petersen C."/>
            <person name="Sorensen T."/>
            <person name="Nielsen M.R."/>
            <person name="Sondergaard T.E."/>
            <person name="Sorensen J.L."/>
            <person name="Fitzpatrick D.A."/>
            <person name="Frisvad J.C."/>
            <person name="Nielsen K.L."/>
        </authorList>
    </citation>
    <scope>NUCLEOTIDE SEQUENCE</scope>
    <source>
        <strain evidence="1">IBT 17514</strain>
    </source>
</reference>
<sequence length="127" mass="14459">MSEFESTISQIDYLISWICILPSKYNKAINMFDEIYDSSNIVQGHDNKNSYDFGRIDTSGWVGSADQVMKNLYHSDQYAGWLDIICYEMEAIGVMETTSCLPIWGISDYSDGHKNDEWHSYASLSAA</sequence>
<accession>A0AAD6HCJ4</accession>
<dbReference type="InterPro" id="IPR035994">
    <property type="entry name" value="Nucleoside_phosphorylase_sf"/>
</dbReference>
<evidence type="ECO:0000313" key="1">
    <source>
        <dbReference type="EMBL" id="KAJ5709001.1"/>
    </source>
</evidence>
<gene>
    <name evidence="1" type="ORF">N7493_010335</name>
</gene>
<dbReference type="AlphaFoldDB" id="A0AAD6HCJ4"/>
<feature type="non-terminal residue" evidence="1">
    <location>
        <position position="1"/>
    </location>
</feature>
<dbReference type="SUPFAM" id="SSF53167">
    <property type="entry name" value="Purine and uridine phosphorylases"/>
    <property type="match status" value="1"/>
</dbReference>
<dbReference type="GO" id="GO:0003824">
    <property type="term" value="F:catalytic activity"/>
    <property type="evidence" value="ECO:0007669"/>
    <property type="project" value="InterPro"/>
</dbReference>
<comment type="caution">
    <text evidence="1">The sequence shown here is derived from an EMBL/GenBank/DDBJ whole genome shotgun (WGS) entry which is preliminary data.</text>
</comment>
<dbReference type="PANTHER" id="PTHR46082">
    <property type="entry name" value="ATP/GTP-BINDING PROTEIN-RELATED"/>
    <property type="match status" value="1"/>
</dbReference>
<dbReference type="InterPro" id="IPR053137">
    <property type="entry name" value="NLR-like"/>
</dbReference>
<protein>
    <submittedName>
        <fullName evidence="1">Purine and uridine phosphorylase</fullName>
    </submittedName>
</protein>
<reference evidence="1" key="2">
    <citation type="submission" date="2023-01" db="EMBL/GenBank/DDBJ databases">
        <authorList>
            <person name="Petersen C."/>
        </authorList>
    </citation>
    <scope>NUCLEOTIDE SEQUENCE</scope>
    <source>
        <strain evidence="1">IBT 17514</strain>
    </source>
</reference>
<dbReference type="EMBL" id="JAQJAN010000019">
    <property type="protein sequence ID" value="KAJ5709001.1"/>
    <property type="molecule type" value="Genomic_DNA"/>
</dbReference>
<organism evidence="1 2">
    <name type="scientific">Penicillium malachiteum</name>
    <dbReference type="NCBI Taxonomy" id="1324776"/>
    <lineage>
        <taxon>Eukaryota</taxon>
        <taxon>Fungi</taxon>
        <taxon>Dikarya</taxon>
        <taxon>Ascomycota</taxon>
        <taxon>Pezizomycotina</taxon>
        <taxon>Eurotiomycetes</taxon>
        <taxon>Eurotiomycetidae</taxon>
        <taxon>Eurotiales</taxon>
        <taxon>Aspergillaceae</taxon>
        <taxon>Penicillium</taxon>
    </lineage>
</organism>
<dbReference type="GO" id="GO:0009116">
    <property type="term" value="P:nucleoside metabolic process"/>
    <property type="evidence" value="ECO:0007669"/>
    <property type="project" value="InterPro"/>
</dbReference>
<keyword evidence="2" id="KW-1185">Reference proteome</keyword>
<dbReference type="Gene3D" id="3.40.50.1580">
    <property type="entry name" value="Nucleoside phosphorylase domain"/>
    <property type="match status" value="1"/>
</dbReference>
<name>A0AAD6HCJ4_9EURO</name>
<proteinExistence type="predicted"/>